<dbReference type="PRINTS" id="PR00420">
    <property type="entry name" value="RNGMNOXGNASE"/>
</dbReference>
<dbReference type="EMBL" id="CM001403">
    <property type="protein sequence ID" value="EHQ24460.1"/>
    <property type="molecule type" value="Genomic_DNA"/>
</dbReference>
<dbReference type="SUPFAM" id="SSF51905">
    <property type="entry name" value="FAD/NAD(P)-binding domain"/>
    <property type="match status" value="1"/>
</dbReference>
<dbReference type="PANTHER" id="PTHR43476">
    <property type="entry name" value="3-(3-HYDROXY-PHENYL)PROPIONATE/3-HYDROXYCINNAMIC ACID HYDROXYLASE"/>
    <property type="match status" value="1"/>
</dbReference>
<feature type="domain" description="FAD-binding" evidence="3">
    <location>
        <begin position="12"/>
        <end position="346"/>
    </location>
</feature>
<protein>
    <submittedName>
        <fullName evidence="4">Monooxygenase FAD-binding</fullName>
    </submittedName>
</protein>
<dbReference type="NCBIfam" id="NF006091">
    <property type="entry name" value="PRK08243.1"/>
    <property type="match status" value="1"/>
</dbReference>
<accession>H1YFQ8</accession>
<feature type="transmembrane region" description="Helical" evidence="2">
    <location>
        <begin position="12"/>
        <end position="30"/>
    </location>
</feature>
<name>H1YFQ8_9SPHI</name>
<dbReference type="SUPFAM" id="SSF54373">
    <property type="entry name" value="FAD-linked reductases, C-terminal domain"/>
    <property type="match status" value="1"/>
</dbReference>
<sequence length="396" mass="44397">MSADQNKSSEEISVVIIGAGVTGLTLATFLKKSNINVVVLERRDRAYIELRQRAGVVDARAVRMFEQWGLADKLLAGPVAQTIEYRMNGVARVFKAEAEHGIQSRFCTQQMLVNNLLRELIDVMSGDVRFNIKDINIVNEENQSPKITYFDAEGSHELNCDYIIGADADKGISRASIPAGMLTEYSYEFGYAWLAALVEAPVTGHPIMAVSDHGFVGQLPRGPQRSRYYLQCKLSDGRKDWPDERIWDEIRLRLADNTVPNAQVHNIEFVPFRSVVYAPMHYRNLFLVGDAAHMVPPVSAKGMNLGLYDVDILAQALLSGILKNDSSGLENYSETVLPHIWNYQDFAVWMADTMHDAGNPAQHGTFRQMTARARLNNLFESPTSARLHTEYQQGMN</sequence>
<proteinExistence type="predicted"/>
<dbReference type="AlphaFoldDB" id="H1YFQ8"/>
<dbReference type="GO" id="GO:0004497">
    <property type="term" value="F:monooxygenase activity"/>
    <property type="evidence" value="ECO:0007669"/>
    <property type="project" value="UniProtKB-KW"/>
</dbReference>
<evidence type="ECO:0000313" key="4">
    <source>
        <dbReference type="EMBL" id="EHQ24460.1"/>
    </source>
</evidence>
<keyword evidence="1" id="KW-0560">Oxidoreductase</keyword>
<gene>
    <name evidence="4" type="ORF">Mucpa_0263</name>
</gene>
<dbReference type="InterPro" id="IPR002938">
    <property type="entry name" value="FAD-bd"/>
</dbReference>
<dbReference type="HOGENOM" id="CLU_057691_0_0_10"/>
<keyword evidence="2" id="KW-1133">Transmembrane helix</keyword>
<evidence type="ECO:0000313" key="5">
    <source>
        <dbReference type="Proteomes" id="UP000002774"/>
    </source>
</evidence>
<evidence type="ECO:0000256" key="2">
    <source>
        <dbReference type="SAM" id="Phobius"/>
    </source>
</evidence>
<dbReference type="RefSeq" id="WP_008504006.1">
    <property type="nucleotide sequence ID" value="NZ_CM001403.1"/>
</dbReference>
<dbReference type="OrthoDB" id="9766816at2"/>
<evidence type="ECO:0000259" key="3">
    <source>
        <dbReference type="Pfam" id="PF01494"/>
    </source>
</evidence>
<dbReference type="InterPro" id="IPR050631">
    <property type="entry name" value="PheA/TfdB_FAD_monoxygenase"/>
</dbReference>
<dbReference type="STRING" id="714943.Mucpa_0263"/>
<dbReference type="Gene3D" id="3.30.9.10">
    <property type="entry name" value="D-Amino Acid Oxidase, subunit A, domain 2"/>
    <property type="match status" value="1"/>
</dbReference>
<dbReference type="PANTHER" id="PTHR43476:SF5">
    <property type="entry name" value="FAD-DEPENDENT MONOOXYGENASE"/>
    <property type="match status" value="1"/>
</dbReference>
<dbReference type="Gene3D" id="3.50.50.60">
    <property type="entry name" value="FAD/NAD(P)-binding domain"/>
    <property type="match status" value="1"/>
</dbReference>
<dbReference type="Proteomes" id="UP000002774">
    <property type="component" value="Chromosome"/>
</dbReference>
<keyword evidence="4" id="KW-0503">Monooxygenase</keyword>
<evidence type="ECO:0000256" key="1">
    <source>
        <dbReference type="ARBA" id="ARBA00023002"/>
    </source>
</evidence>
<dbReference type="InterPro" id="IPR036188">
    <property type="entry name" value="FAD/NAD-bd_sf"/>
</dbReference>
<dbReference type="eggNOG" id="COG0654">
    <property type="taxonomic scope" value="Bacteria"/>
</dbReference>
<keyword evidence="2" id="KW-0812">Transmembrane</keyword>
<keyword evidence="5" id="KW-1185">Reference proteome</keyword>
<dbReference type="Pfam" id="PF01494">
    <property type="entry name" value="FAD_binding_3"/>
    <property type="match status" value="1"/>
</dbReference>
<organism evidence="4 5">
    <name type="scientific">Mucilaginibacter paludis DSM 18603</name>
    <dbReference type="NCBI Taxonomy" id="714943"/>
    <lineage>
        <taxon>Bacteria</taxon>
        <taxon>Pseudomonadati</taxon>
        <taxon>Bacteroidota</taxon>
        <taxon>Sphingobacteriia</taxon>
        <taxon>Sphingobacteriales</taxon>
        <taxon>Sphingobacteriaceae</taxon>
        <taxon>Mucilaginibacter</taxon>
    </lineage>
</organism>
<keyword evidence="2" id="KW-0472">Membrane</keyword>
<reference evidence="4" key="1">
    <citation type="submission" date="2011-09" db="EMBL/GenBank/DDBJ databases">
        <title>The permanent draft genome of Mucilaginibacter paludis DSM 18603.</title>
        <authorList>
            <consortium name="US DOE Joint Genome Institute (JGI-PGF)"/>
            <person name="Lucas S."/>
            <person name="Han J."/>
            <person name="Lapidus A."/>
            <person name="Bruce D."/>
            <person name="Goodwin L."/>
            <person name="Pitluck S."/>
            <person name="Peters L."/>
            <person name="Kyrpides N."/>
            <person name="Mavromatis K."/>
            <person name="Ivanova N."/>
            <person name="Mikhailova N."/>
            <person name="Held B."/>
            <person name="Detter J.C."/>
            <person name="Tapia R."/>
            <person name="Han C."/>
            <person name="Land M."/>
            <person name="Hauser L."/>
            <person name="Markowitz V."/>
            <person name="Cheng J.-F."/>
            <person name="Hugenholtz P."/>
            <person name="Woyke T."/>
            <person name="Wu D."/>
            <person name="Tindall B."/>
            <person name="Brambilla E."/>
            <person name="Klenk H.-P."/>
            <person name="Eisen J.A."/>
        </authorList>
    </citation>
    <scope>NUCLEOTIDE SEQUENCE [LARGE SCALE GENOMIC DNA]</scope>
    <source>
        <strain evidence="4">DSM 18603</strain>
    </source>
</reference>
<dbReference type="GO" id="GO:0071949">
    <property type="term" value="F:FAD binding"/>
    <property type="evidence" value="ECO:0007669"/>
    <property type="project" value="InterPro"/>
</dbReference>